<evidence type="ECO:0000313" key="7">
    <source>
        <dbReference type="Proteomes" id="UP000757232"/>
    </source>
</evidence>
<dbReference type="InterPro" id="IPR027417">
    <property type="entry name" value="P-loop_NTPase"/>
</dbReference>
<keyword evidence="7" id="KW-1185">Reference proteome</keyword>
<dbReference type="GO" id="GO:1990234">
    <property type="term" value="C:transferase complex"/>
    <property type="evidence" value="ECO:0007669"/>
    <property type="project" value="UniProtKB-ARBA"/>
</dbReference>
<evidence type="ECO:0000259" key="5">
    <source>
        <dbReference type="PROSITE" id="PS50837"/>
    </source>
</evidence>
<feature type="repeat" description="WD" evidence="3">
    <location>
        <begin position="833"/>
        <end position="874"/>
    </location>
</feature>
<evidence type="ECO:0000256" key="4">
    <source>
        <dbReference type="SAM" id="MobiDB-lite"/>
    </source>
</evidence>
<dbReference type="OrthoDB" id="163438at2759"/>
<protein>
    <submittedName>
        <fullName evidence="6">WD40 repeat-like protein</fullName>
    </submittedName>
</protein>
<dbReference type="PANTHER" id="PTHR22847">
    <property type="entry name" value="WD40 REPEAT PROTEIN"/>
    <property type="match status" value="1"/>
</dbReference>
<evidence type="ECO:0000313" key="6">
    <source>
        <dbReference type="EMBL" id="OCB85106.1"/>
    </source>
</evidence>
<dbReference type="Gene3D" id="2.130.10.10">
    <property type="entry name" value="YVTN repeat-like/Quinoprotein amine dehydrogenase"/>
    <property type="match status" value="6"/>
</dbReference>
<dbReference type="PROSITE" id="PS50294">
    <property type="entry name" value="WD_REPEATS_REGION"/>
    <property type="match status" value="7"/>
</dbReference>
<comment type="caution">
    <text evidence="6">The sequence shown here is derived from an EMBL/GenBank/DDBJ whole genome shotgun (WGS) entry which is preliminary data.</text>
</comment>
<reference evidence="6" key="1">
    <citation type="submission" date="2016-06" db="EMBL/GenBank/DDBJ databases">
        <title>Draft Genome sequence of the fungus Inonotus baumii.</title>
        <authorList>
            <person name="Zhu H."/>
            <person name="Lin W."/>
        </authorList>
    </citation>
    <scope>NUCLEOTIDE SEQUENCE</scope>
    <source>
        <strain evidence="6">821</strain>
    </source>
</reference>
<feature type="repeat" description="WD" evidence="3">
    <location>
        <begin position="903"/>
        <end position="933"/>
    </location>
</feature>
<evidence type="ECO:0000256" key="3">
    <source>
        <dbReference type="PROSITE-ProRule" id="PRU00221"/>
    </source>
</evidence>
<feature type="repeat" description="WD" evidence="3">
    <location>
        <begin position="790"/>
        <end position="831"/>
    </location>
</feature>
<feature type="region of interest" description="Disordered" evidence="4">
    <location>
        <begin position="1042"/>
        <end position="1065"/>
    </location>
</feature>
<evidence type="ECO:0000256" key="1">
    <source>
        <dbReference type="ARBA" id="ARBA00022574"/>
    </source>
</evidence>
<sequence>MVHKRIFLIMPQSEPAQFKPNRFEPACYSLEVIRIDGVQSESKIWKLSAEIEFDKTIHRTGEINNDGKPASATTVAFRVLVPYSIIKCDLPGTARSVFLRKRTVTIGSIHLCIDVVDALTRAELYVGMAERRVEEIRATTDRMVSADSVIGHVVQAVDQIIEIVDTLAQIRPVFNLSWKATSALYKLVSHQFKTDAKLVGYPDKMTEAFHFPTEALGLVDRTEMLKPTIKELLDETAKCSRAVQKYTSHGFIEEYATRFDDLRRKLFSVTDANTAKGVDNIELSSMDISKVSTRPRCLEGTCQDYVERTTSRLLVDTDTDQNIVWLTGAAGSGKSTIAVTISDICSDKGSPAAYLFFERGKDEYISTVWTIAYRLAVLRPSICPHVVNAMKGNNNVAGSPLKTQLKKLLLQPIHVAAKGIDHPIVIILDALDECGTDKQREDLVRLLTTDFKTLPSNVRVLVTSRPENDLLKAFVIERERMVSALEQGPPRGWTWDGICEVLSGDCNNPWRKLRALLDDIKLVGGGVDSLCVTVLEQSGISWHEAEPTDEFSRILGFILFAKKNLSGEDIEAFLGLEEDTVDAVLGSIRSVISYVSGNPVRLHHASFADYLTSERSSGKPWNIHEPTQKLAVAERCLDVMSGRLCFNICGIESSFLRNDEVPDLEERIKREIPSHLAYACHFWAVHLQELLHPDLLMVKLKAFANHQLPCWSEVLSLTKHHNRMAVGVLYNVSLKAASIKSSLVLLVGCVRTNKRLRIPDLVEYHFSMLHPIINVRRCGKKAPAQCIKLLAGYTSRVKSVVLSPDGKRIASGCDDRTIRIWDADSGEVVSGPLEGHTEWVRSVTFSPDGKHVASGSDDRTIRAWDASSGELVLGPLEGHTFLVWSVSFSPDGSASHRALEIGQSGHLDGVTSVVLSPDGNSIASGSDDKTIRVCAYNGNLVAGPFEEHTDGVWSIDFSPDGGRIVSGSMTCHTGGIYSVVFSPDGGSIDKTICVWDSGCGELVAGRFKGHSSYVRSVVFSPNGNRTASGSHDNTIRIRDAESGTFSDETSERSGQSNSFSFSPGGKRIASGSDDLTVRVWDAETGGLVQGSSDGVICVWDAVSGERIVGPFEAHTSSVMSVVISPDGRFIASGSTDMSICIWDTDGGKLVAGRLWGIQAKSFASRSDDKAIRIRDANSGGLVSAPLVGHAERIWSVAYFPDGKRIVSGSTDKIIKSRRSGSRRTGTKYLVSGSGDKSVRIWTVDSGQLATGPLRAIDGVWSVAIFLDGKQLASGSLDGTIRVWKVNIDEE</sequence>
<dbReference type="SUPFAM" id="SSF52540">
    <property type="entry name" value="P-loop containing nucleoside triphosphate hydrolases"/>
    <property type="match status" value="1"/>
</dbReference>
<dbReference type="Proteomes" id="UP000757232">
    <property type="component" value="Unassembled WGS sequence"/>
</dbReference>
<dbReference type="PROSITE" id="PS50082">
    <property type="entry name" value="WD_REPEATS_2"/>
    <property type="match status" value="9"/>
</dbReference>
<dbReference type="InterPro" id="IPR020472">
    <property type="entry name" value="WD40_PAC1"/>
</dbReference>
<dbReference type="SMART" id="SM00320">
    <property type="entry name" value="WD40"/>
    <property type="match status" value="9"/>
</dbReference>
<feature type="repeat" description="WD" evidence="3">
    <location>
        <begin position="1186"/>
        <end position="1215"/>
    </location>
</feature>
<dbReference type="EMBL" id="LNZH02000211">
    <property type="protein sequence ID" value="OCB85106.1"/>
    <property type="molecule type" value="Genomic_DNA"/>
</dbReference>
<dbReference type="PROSITE" id="PS00678">
    <property type="entry name" value="WD_REPEATS_1"/>
    <property type="match status" value="3"/>
</dbReference>
<feature type="compositionally biased region" description="Polar residues" evidence="4">
    <location>
        <begin position="1043"/>
        <end position="1061"/>
    </location>
</feature>
<dbReference type="PRINTS" id="PR00320">
    <property type="entry name" value="GPROTEINBRPT"/>
</dbReference>
<feature type="repeat" description="WD" evidence="3">
    <location>
        <begin position="1049"/>
        <end position="1090"/>
    </location>
</feature>
<feature type="repeat" description="WD" evidence="3">
    <location>
        <begin position="1007"/>
        <end position="1048"/>
    </location>
</feature>
<dbReference type="InterPro" id="IPR036322">
    <property type="entry name" value="WD40_repeat_dom_sf"/>
</dbReference>
<dbReference type="InterPro" id="IPR001680">
    <property type="entry name" value="WD40_rpt"/>
</dbReference>
<dbReference type="SUPFAM" id="SSF50978">
    <property type="entry name" value="WD40 repeat-like"/>
    <property type="match status" value="3"/>
</dbReference>
<dbReference type="Pfam" id="PF24883">
    <property type="entry name" value="NPHP3_N"/>
    <property type="match status" value="1"/>
</dbReference>
<dbReference type="PANTHER" id="PTHR22847:SF637">
    <property type="entry name" value="WD REPEAT DOMAIN 5B"/>
    <property type="match status" value="1"/>
</dbReference>
<dbReference type="PROSITE" id="PS50837">
    <property type="entry name" value="NACHT"/>
    <property type="match status" value="1"/>
</dbReference>
<organism evidence="6 7">
    <name type="scientific">Sanghuangporus baumii</name>
    <name type="common">Phellinus baumii</name>
    <dbReference type="NCBI Taxonomy" id="108892"/>
    <lineage>
        <taxon>Eukaryota</taxon>
        <taxon>Fungi</taxon>
        <taxon>Dikarya</taxon>
        <taxon>Basidiomycota</taxon>
        <taxon>Agaricomycotina</taxon>
        <taxon>Agaricomycetes</taxon>
        <taxon>Hymenochaetales</taxon>
        <taxon>Hymenochaetaceae</taxon>
        <taxon>Sanghuangporus</taxon>
    </lineage>
</organism>
<dbReference type="InterPro" id="IPR015943">
    <property type="entry name" value="WD40/YVTN_repeat-like_dom_sf"/>
</dbReference>
<dbReference type="InterPro" id="IPR007111">
    <property type="entry name" value="NACHT_NTPase"/>
</dbReference>
<proteinExistence type="predicted"/>
<keyword evidence="2" id="KW-0677">Repeat</keyword>
<accession>A0A9Q5HSB6</accession>
<gene>
    <name evidence="6" type="ORF">A7U60_g7731</name>
</gene>
<feature type="domain" description="NACHT" evidence="5">
    <location>
        <begin position="322"/>
        <end position="466"/>
    </location>
</feature>
<dbReference type="Pfam" id="PF00400">
    <property type="entry name" value="WD40"/>
    <property type="match status" value="10"/>
</dbReference>
<feature type="repeat" description="WD" evidence="3">
    <location>
        <begin position="1259"/>
        <end position="1290"/>
    </location>
</feature>
<keyword evidence="1 3" id="KW-0853">WD repeat</keyword>
<dbReference type="Gene3D" id="3.40.50.300">
    <property type="entry name" value="P-loop containing nucleotide triphosphate hydrolases"/>
    <property type="match status" value="1"/>
</dbReference>
<feature type="repeat" description="WD" evidence="3">
    <location>
        <begin position="1111"/>
        <end position="1152"/>
    </location>
</feature>
<dbReference type="InterPro" id="IPR056884">
    <property type="entry name" value="NPHP3-like_N"/>
</dbReference>
<dbReference type="CDD" id="cd00200">
    <property type="entry name" value="WD40"/>
    <property type="match status" value="1"/>
</dbReference>
<evidence type="ECO:0000256" key="2">
    <source>
        <dbReference type="ARBA" id="ARBA00022737"/>
    </source>
</evidence>
<feature type="repeat" description="WD" evidence="3">
    <location>
        <begin position="1228"/>
        <end position="1251"/>
    </location>
</feature>
<dbReference type="InterPro" id="IPR019775">
    <property type="entry name" value="WD40_repeat_CS"/>
</dbReference>
<name>A0A9Q5HSB6_SANBA</name>